<dbReference type="GO" id="GO:0008270">
    <property type="term" value="F:zinc ion binding"/>
    <property type="evidence" value="ECO:0007669"/>
    <property type="project" value="UniProtKB-KW"/>
</dbReference>
<protein>
    <submittedName>
        <fullName evidence="5">Uncharacterized protein</fullName>
    </submittedName>
</protein>
<dbReference type="Pfam" id="PF13920">
    <property type="entry name" value="zf-C3HC4_3"/>
    <property type="match status" value="1"/>
</dbReference>
<sequence length="316" mass="35171">MYGVLKMNTLSFPSEPSWSRRCSTETVFSIQGRETDIVQDSSDSELDSDEDVEYEPVTETEEEVPISGATSGQSDDELITTKVVSVAARDDGDLQLADSETSWSASDAEGALPAYWACARCRGTDHNTRYRYCDKCFKLRKNFFPPRPKRKLKREPSSSQEVVPLAASQDSGFESLNSQEIKDPDPDPVPGPSEPTVSEEIRLGKLKRRSESADRTYKRPRLDSGSESDRNEQIEVAPLVKTISDPAVTIETIDCKSDKDNLCIICLTEPKSGVFVHRRVAHICCCYNCAVKVWSKARRCPICNCKVSNVLKAVVL</sequence>
<feature type="compositionally biased region" description="Acidic residues" evidence="4">
    <location>
        <begin position="42"/>
        <end position="64"/>
    </location>
</feature>
<dbReference type="SUPFAM" id="SSF90209">
    <property type="entry name" value="Ran binding protein zinc finger-like"/>
    <property type="match status" value="1"/>
</dbReference>
<dbReference type="Gene3D" id="3.30.40.10">
    <property type="entry name" value="Zinc/RING finger domain, C3HC4 (zinc finger)"/>
    <property type="match status" value="1"/>
</dbReference>
<evidence type="ECO:0000313" key="6">
    <source>
        <dbReference type="Proteomes" id="UP001549921"/>
    </source>
</evidence>
<comment type="caution">
    <text evidence="5">The sequence shown here is derived from an EMBL/GenBank/DDBJ whole genome shotgun (WGS) entry which is preliminary data.</text>
</comment>
<evidence type="ECO:0000256" key="2">
    <source>
        <dbReference type="ARBA" id="ARBA00022771"/>
    </source>
</evidence>
<feature type="region of interest" description="Disordered" evidence="4">
    <location>
        <begin position="32"/>
        <end position="78"/>
    </location>
</feature>
<feature type="region of interest" description="Disordered" evidence="4">
    <location>
        <begin position="147"/>
        <end position="231"/>
    </location>
</feature>
<feature type="compositionally biased region" description="Basic and acidic residues" evidence="4">
    <location>
        <begin position="199"/>
        <end position="231"/>
    </location>
</feature>
<evidence type="ECO:0000313" key="5">
    <source>
        <dbReference type="EMBL" id="KAL0830278.1"/>
    </source>
</evidence>
<accession>A0ABD0SWY7</accession>
<dbReference type="AlphaFoldDB" id="A0ABD0SWY7"/>
<keyword evidence="1" id="KW-0479">Metal-binding</keyword>
<dbReference type="PANTHER" id="PTHR46858:SF5">
    <property type="entry name" value="E3 UBIQUITIN-PROTEIN LIGASE APD1-RELATED"/>
    <property type="match status" value="1"/>
</dbReference>
<feature type="compositionally biased region" description="Polar residues" evidence="4">
    <location>
        <begin position="168"/>
        <end position="179"/>
    </location>
</feature>
<evidence type="ECO:0000256" key="4">
    <source>
        <dbReference type="SAM" id="MobiDB-lite"/>
    </source>
</evidence>
<name>A0ABD0SWY7_LOXSC</name>
<evidence type="ECO:0000256" key="3">
    <source>
        <dbReference type="ARBA" id="ARBA00022833"/>
    </source>
</evidence>
<keyword evidence="2" id="KW-0863">Zinc-finger</keyword>
<keyword evidence="3" id="KW-0862">Zinc</keyword>
<gene>
    <name evidence="5" type="ORF">ABMA28_002478</name>
</gene>
<organism evidence="5 6">
    <name type="scientific">Loxostege sticticalis</name>
    <name type="common">Beet webworm moth</name>
    <dbReference type="NCBI Taxonomy" id="481309"/>
    <lineage>
        <taxon>Eukaryota</taxon>
        <taxon>Metazoa</taxon>
        <taxon>Ecdysozoa</taxon>
        <taxon>Arthropoda</taxon>
        <taxon>Hexapoda</taxon>
        <taxon>Insecta</taxon>
        <taxon>Pterygota</taxon>
        <taxon>Neoptera</taxon>
        <taxon>Endopterygota</taxon>
        <taxon>Lepidoptera</taxon>
        <taxon>Glossata</taxon>
        <taxon>Ditrysia</taxon>
        <taxon>Pyraloidea</taxon>
        <taxon>Crambidae</taxon>
        <taxon>Pyraustinae</taxon>
        <taxon>Loxostege</taxon>
    </lineage>
</organism>
<dbReference type="EMBL" id="JBEDNZ010000013">
    <property type="protein sequence ID" value="KAL0830278.1"/>
    <property type="molecule type" value="Genomic_DNA"/>
</dbReference>
<dbReference type="CDD" id="cd16646">
    <property type="entry name" value="mRING-HC-C2H2C4_MDM2-like"/>
    <property type="match status" value="1"/>
</dbReference>
<reference evidence="5 6" key="1">
    <citation type="submission" date="2024-06" db="EMBL/GenBank/DDBJ databases">
        <title>A chromosome-level genome assembly of beet webworm, Loxostege sticticalis.</title>
        <authorList>
            <person name="Zhang Y."/>
        </authorList>
    </citation>
    <scope>NUCLEOTIDE SEQUENCE [LARGE SCALE GENOMIC DNA]</scope>
    <source>
        <strain evidence="5">AQ028</strain>
        <tissue evidence="5">Male pupae</tissue>
    </source>
</reference>
<proteinExistence type="predicted"/>
<dbReference type="Gene3D" id="2.30.30.380">
    <property type="entry name" value="Zn-finger domain of Sec23/24"/>
    <property type="match status" value="1"/>
</dbReference>
<dbReference type="Proteomes" id="UP001549921">
    <property type="component" value="Unassembled WGS sequence"/>
</dbReference>
<dbReference type="InterPro" id="IPR036443">
    <property type="entry name" value="Znf_RanBP2_sf"/>
</dbReference>
<dbReference type="InterPro" id="IPR013083">
    <property type="entry name" value="Znf_RING/FYVE/PHD"/>
</dbReference>
<evidence type="ECO:0000256" key="1">
    <source>
        <dbReference type="ARBA" id="ARBA00022723"/>
    </source>
</evidence>
<dbReference type="PANTHER" id="PTHR46858">
    <property type="entry name" value="OS05G0521000 PROTEIN"/>
    <property type="match status" value="1"/>
</dbReference>